<organism evidence="1 2">
    <name type="scientific">Endozoicomonas euniceicola</name>
    <dbReference type="NCBI Taxonomy" id="1234143"/>
    <lineage>
        <taxon>Bacteria</taxon>
        <taxon>Pseudomonadati</taxon>
        <taxon>Pseudomonadota</taxon>
        <taxon>Gammaproteobacteria</taxon>
        <taxon>Oceanospirillales</taxon>
        <taxon>Endozoicomonadaceae</taxon>
        <taxon>Endozoicomonas</taxon>
    </lineage>
</organism>
<dbReference type="RefSeq" id="WP_262600005.1">
    <property type="nucleotide sequence ID" value="NZ_CP103300.1"/>
</dbReference>
<dbReference type="InterPro" id="IPR013083">
    <property type="entry name" value="Znf_RING/FYVE/PHD"/>
</dbReference>
<dbReference type="Proteomes" id="UP001163255">
    <property type="component" value="Chromosome"/>
</dbReference>
<reference evidence="1" key="1">
    <citation type="submission" date="2022-10" db="EMBL/GenBank/DDBJ databases">
        <title>Completed Genome Sequence of two octocoral isolated bacterium, Endozoicomonas euniceicola EF212T and Endozoicomonas gorgoniicola PS125T.</title>
        <authorList>
            <person name="Chiou Y.-J."/>
            <person name="Chen Y.-H."/>
        </authorList>
    </citation>
    <scope>NUCLEOTIDE SEQUENCE</scope>
    <source>
        <strain evidence="1">EF212</strain>
    </source>
</reference>
<gene>
    <name evidence="1" type="ORF">NX720_05775</name>
</gene>
<proteinExistence type="predicted"/>
<accession>A0ABY6GZL8</accession>
<evidence type="ECO:0000313" key="2">
    <source>
        <dbReference type="Proteomes" id="UP001163255"/>
    </source>
</evidence>
<name>A0ABY6GZL8_9GAMM</name>
<dbReference type="Gene3D" id="3.30.40.10">
    <property type="entry name" value="Zinc/RING finger domain, C3HC4 (zinc finger)"/>
    <property type="match status" value="1"/>
</dbReference>
<sequence length="220" mass="23586">MSDDICIICHGHFEVEVKPSLLSHDKIALPCFESHVYGRPCIIAWFDNGHLFCPYCRKKVPKEFAESIDNRTFLEKMTNTATQTGVALLNGAKIAMRTIASASKTKTAMCMLGAGVANYYYNPDPFTVYKTLGAFVGGAAGGTVLGSTIASMGPLPVIRVVPDLEAMSRLAELTATIGAFFDAKIQRPDNSVAFLGLSKTTAIGIYGVSIGLKIANQLGR</sequence>
<keyword evidence="2" id="KW-1185">Reference proteome</keyword>
<evidence type="ECO:0000313" key="1">
    <source>
        <dbReference type="EMBL" id="UYM17428.1"/>
    </source>
</evidence>
<dbReference type="EMBL" id="CP103300">
    <property type="protein sequence ID" value="UYM17428.1"/>
    <property type="molecule type" value="Genomic_DNA"/>
</dbReference>
<protein>
    <submittedName>
        <fullName evidence="1">E3 ubiquitin protein ligase</fullName>
    </submittedName>
</protein>
<dbReference type="SUPFAM" id="SSF57850">
    <property type="entry name" value="RING/U-box"/>
    <property type="match status" value="1"/>
</dbReference>